<organism evidence="2 3">
    <name type="scientific">Galdieria partita</name>
    <dbReference type="NCBI Taxonomy" id="83374"/>
    <lineage>
        <taxon>Eukaryota</taxon>
        <taxon>Rhodophyta</taxon>
        <taxon>Bangiophyceae</taxon>
        <taxon>Galdieriales</taxon>
        <taxon>Galdieriaceae</taxon>
        <taxon>Galdieria</taxon>
    </lineage>
</organism>
<dbReference type="InterPro" id="IPR036526">
    <property type="entry name" value="C-N_Hydrolase_sf"/>
</dbReference>
<dbReference type="GO" id="GO:0070773">
    <property type="term" value="F:protein-N-terminal glutamine amidohydrolase activity"/>
    <property type="evidence" value="ECO:0007669"/>
    <property type="project" value="InterPro"/>
</dbReference>
<dbReference type="PANTHER" id="PTHR11750:SF26">
    <property type="entry name" value="PROTEIN N-TERMINAL AMIDASE"/>
    <property type="match status" value="1"/>
</dbReference>
<dbReference type="PROSITE" id="PS50263">
    <property type="entry name" value="CN_HYDROLASE"/>
    <property type="match status" value="1"/>
</dbReference>
<protein>
    <recommendedName>
        <fullName evidence="1">CN hydrolase domain-containing protein</fullName>
    </recommendedName>
</protein>
<dbReference type="Gene3D" id="3.60.110.10">
    <property type="entry name" value="Carbon-nitrogen hydrolase"/>
    <property type="match status" value="1"/>
</dbReference>
<comment type="caution">
    <text evidence="2">The sequence shown here is derived from an EMBL/GenBank/DDBJ whole genome shotgun (WGS) entry which is preliminary data.</text>
</comment>
<dbReference type="EMBL" id="BQMJ01000056">
    <property type="protein sequence ID" value="GJQ14529.1"/>
    <property type="molecule type" value="Genomic_DNA"/>
</dbReference>
<dbReference type="AlphaFoldDB" id="A0A9C7USU6"/>
<name>A0A9C7USU6_9RHOD</name>
<dbReference type="InterPro" id="IPR039703">
    <property type="entry name" value="Nta1"/>
</dbReference>
<dbReference type="InterPro" id="IPR003010">
    <property type="entry name" value="C-N_Hydrolase"/>
</dbReference>
<reference evidence="2" key="2">
    <citation type="submission" date="2022-01" db="EMBL/GenBank/DDBJ databases">
        <authorList>
            <person name="Hirooka S."/>
            <person name="Miyagishima S.Y."/>
        </authorList>
    </citation>
    <scope>NUCLEOTIDE SEQUENCE</scope>
    <source>
        <strain evidence="2">NBRC 102759</strain>
    </source>
</reference>
<keyword evidence="3" id="KW-1185">Reference proteome</keyword>
<dbReference type="OrthoDB" id="201515at2759"/>
<gene>
    <name evidence="2" type="ORF">GpartN1_g6320.t1</name>
</gene>
<evidence type="ECO:0000259" key="1">
    <source>
        <dbReference type="PROSITE" id="PS50263"/>
    </source>
</evidence>
<evidence type="ECO:0000313" key="2">
    <source>
        <dbReference type="EMBL" id="GJQ14529.1"/>
    </source>
</evidence>
<dbReference type="GO" id="GO:0030163">
    <property type="term" value="P:protein catabolic process"/>
    <property type="evidence" value="ECO:0007669"/>
    <property type="project" value="TreeGrafter"/>
</dbReference>
<dbReference type="GO" id="GO:0008418">
    <property type="term" value="F:protein-N-terminal asparagine amidohydrolase activity"/>
    <property type="evidence" value="ECO:0007669"/>
    <property type="project" value="InterPro"/>
</dbReference>
<feature type="domain" description="CN hydrolase" evidence="1">
    <location>
        <begin position="8"/>
        <end position="260"/>
    </location>
</feature>
<dbReference type="PANTHER" id="PTHR11750">
    <property type="entry name" value="PROTEIN N-TERMINAL AMIDASE"/>
    <property type="match status" value="1"/>
</dbReference>
<evidence type="ECO:0000313" key="3">
    <source>
        <dbReference type="Proteomes" id="UP001061958"/>
    </source>
</evidence>
<reference evidence="2" key="1">
    <citation type="journal article" date="2022" name="Proc. Natl. Acad. Sci. U.S.A.">
        <title>Life cycle and functional genomics of the unicellular red alga Galdieria for elucidating algal and plant evolution and industrial use.</title>
        <authorList>
            <person name="Hirooka S."/>
            <person name="Itabashi T."/>
            <person name="Ichinose T.M."/>
            <person name="Onuma R."/>
            <person name="Fujiwara T."/>
            <person name="Yamashita S."/>
            <person name="Jong L.W."/>
            <person name="Tomita R."/>
            <person name="Iwane A.H."/>
            <person name="Miyagishima S.Y."/>
        </authorList>
    </citation>
    <scope>NUCLEOTIDE SEQUENCE</scope>
    <source>
        <strain evidence="2">NBRC 102759</strain>
    </source>
</reference>
<sequence length="260" mass="29662">MATEEEYVSVAALQLEPTFAQPEENRKRVQYLIRRDKRNPFQYLVLPEMCFTGYCFKSRKEIETLVEPLQGPTLAFCSQLAVENQCYVSAGFPEVDLDNGKYYNSVVVTDPQGQLVHCYRKTFLYDTDKHWAEEGAGFRYFVDKDNHRVACGICMDINLGDFYKCEDFATYCASQSINIILFSSAWLGQDDDSFALDQYWYARLRPLWGKRCIFIGANRIGYEGETRFVGQSCILSLQSGTVEAKVSSTFQGIVTAKVAL</sequence>
<dbReference type="SUPFAM" id="SSF56317">
    <property type="entry name" value="Carbon-nitrogen hydrolase"/>
    <property type="match status" value="1"/>
</dbReference>
<accession>A0A9C7USU6</accession>
<dbReference type="Proteomes" id="UP001061958">
    <property type="component" value="Unassembled WGS sequence"/>
</dbReference>
<proteinExistence type="predicted"/>
<dbReference type="Pfam" id="PF00795">
    <property type="entry name" value="CN_hydrolase"/>
    <property type="match status" value="1"/>
</dbReference>